<evidence type="ECO:0000313" key="2">
    <source>
        <dbReference type="EMBL" id="CAF4719311.1"/>
    </source>
</evidence>
<reference evidence="3" key="1">
    <citation type="submission" date="2021-02" db="EMBL/GenBank/DDBJ databases">
        <authorList>
            <person name="Nowell W R."/>
        </authorList>
    </citation>
    <scope>NUCLEOTIDE SEQUENCE</scope>
</reference>
<keyword evidence="4" id="KW-1185">Reference proteome</keyword>
<proteinExistence type="predicted"/>
<organism evidence="3 4">
    <name type="scientific">Rotaria magnacalcarata</name>
    <dbReference type="NCBI Taxonomy" id="392030"/>
    <lineage>
        <taxon>Eukaryota</taxon>
        <taxon>Metazoa</taxon>
        <taxon>Spiralia</taxon>
        <taxon>Gnathifera</taxon>
        <taxon>Rotifera</taxon>
        <taxon>Eurotatoria</taxon>
        <taxon>Bdelloidea</taxon>
        <taxon>Philodinida</taxon>
        <taxon>Philodinidae</taxon>
        <taxon>Rotaria</taxon>
    </lineage>
</organism>
<sequence length="24" mass="2459">MLATNISPLAPGDKKIVTSTSNVT</sequence>
<gene>
    <name evidence="2" type="ORF">OVN521_LOCUS49024</name>
    <name evidence="3" type="ORF">OVN521_LOCUS50437</name>
</gene>
<dbReference type="Proteomes" id="UP000663866">
    <property type="component" value="Unassembled WGS sequence"/>
</dbReference>
<evidence type="ECO:0000313" key="4">
    <source>
        <dbReference type="Proteomes" id="UP000663866"/>
    </source>
</evidence>
<protein>
    <submittedName>
        <fullName evidence="3">Uncharacterized protein</fullName>
    </submittedName>
</protein>
<dbReference type="EMBL" id="CAJOBG010105267">
    <property type="protein sequence ID" value="CAF4719311.1"/>
    <property type="molecule type" value="Genomic_DNA"/>
</dbReference>
<feature type="region of interest" description="Disordered" evidence="1">
    <location>
        <begin position="1"/>
        <end position="24"/>
    </location>
</feature>
<comment type="caution">
    <text evidence="3">The sequence shown here is derived from an EMBL/GenBank/DDBJ whole genome shotgun (WGS) entry which is preliminary data.</text>
</comment>
<evidence type="ECO:0000256" key="1">
    <source>
        <dbReference type="SAM" id="MobiDB-lite"/>
    </source>
</evidence>
<name>A0A821M2K3_9BILA</name>
<dbReference type="AlphaFoldDB" id="A0A821M2K3"/>
<evidence type="ECO:0000313" key="3">
    <source>
        <dbReference type="EMBL" id="CAF4759547.1"/>
    </source>
</evidence>
<accession>A0A821M2K3</accession>
<dbReference type="EMBL" id="CAJOBG010116103">
    <property type="protein sequence ID" value="CAF4759547.1"/>
    <property type="molecule type" value="Genomic_DNA"/>
</dbReference>
<feature type="non-terminal residue" evidence="3">
    <location>
        <position position="24"/>
    </location>
</feature>